<organism evidence="2 3">
    <name type="scientific">Bailinhaonella thermotolerans</name>
    <dbReference type="NCBI Taxonomy" id="1070861"/>
    <lineage>
        <taxon>Bacteria</taxon>
        <taxon>Bacillati</taxon>
        <taxon>Actinomycetota</taxon>
        <taxon>Actinomycetes</taxon>
        <taxon>Streptosporangiales</taxon>
        <taxon>Streptosporangiaceae</taxon>
        <taxon>Bailinhaonella</taxon>
    </lineage>
</organism>
<reference evidence="2 3" key="1">
    <citation type="submission" date="2018-09" db="EMBL/GenBank/DDBJ databases">
        <title>YIM 75507 draft genome.</title>
        <authorList>
            <person name="Tang S."/>
            <person name="Feng Y."/>
        </authorList>
    </citation>
    <scope>NUCLEOTIDE SEQUENCE [LARGE SCALE GENOMIC DNA]</scope>
    <source>
        <strain evidence="2 3">YIM 75507</strain>
    </source>
</reference>
<accession>A0A3A4BC50</accession>
<name>A0A3A4BC50_9ACTN</name>
<dbReference type="Proteomes" id="UP000265768">
    <property type="component" value="Unassembled WGS sequence"/>
</dbReference>
<dbReference type="OrthoDB" id="3537815at2"/>
<dbReference type="EMBL" id="QZEY01000006">
    <property type="protein sequence ID" value="RJL31758.1"/>
    <property type="molecule type" value="Genomic_DNA"/>
</dbReference>
<proteinExistence type="predicted"/>
<protein>
    <submittedName>
        <fullName evidence="2">Uncharacterized protein</fullName>
    </submittedName>
</protein>
<dbReference type="AlphaFoldDB" id="A0A3A4BC50"/>
<feature type="region of interest" description="Disordered" evidence="1">
    <location>
        <begin position="1"/>
        <end position="20"/>
    </location>
</feature>
<evidence type="ECO:0000313" key="2">
    <source>
        <dbReference type="EMBL" id="RJL31758.1"/>
    </source>
</evidence>
<evidence type="ECO:0000313" key="3">
    <source>
        <dbReference type="Proteomes" id="UP000265768"/>
    </source>
</evidence>
<dbReference type="RefSeq" id="WP_119927786.1">
    <property type="nucleotide sequence ID" value="NZ_QZEY01000006.1"/>
</dbReference>
<evidence type="ECO:0000256" key="1">
    <source>
        <dbReference type="SAM" id="MobiDB-lite"/>
    </source>
</evidence>
<gene>
    <name evidence="2" type="ORF">D5H75_18870</name>
</gene>
<keyword evidence="3" id="KW-1185">Reference proteome</keyword>
<comment type="caution">
    <text evidence="2">The sequence shown here is derived from an EMBL/GenBank/DDBJ whole genome shotgun (WGS) entry which is preliminary data.</text>
</comment>
<sequence>MSQAPGAQPALKRTPLDSDERARAAANFVPLVTERLTADGSFRVSADTPELIDLFQDVARRAGEVLGRPVTSYANGRYMIITFVSDQGRAQLQG</sequence>